<dbReference type="HOGENOM" id="CLU_021808_0_0_1"/>
<keyword evidence="4 6" id="KW-0472">Membrane</keyword>
<evidence type="ECO:0000259" key="8">
    <source>
        <dbReference type="Pfam" id="PF02163"/>
    </source>
</evidence>
<proteinExistence type="predicted"/>
<dbReference type="PaxDb" id="214684-Q5KFB2"/>
<keyword evidence="7" id="KW-0732">Signal</keyword>
<keyword evidence="10" id="KW-1185">Reference proteome</keyword>
<dbReference type="Pfam" id="PF02163">
    <property type="entry name" value="Peptidase_M50"/>
    <property type="match status" value="1"/>
</dbReference>
<evidence type="ECO:0000313" key="9">
    <source>
        <dbReference type="EMBL" id="AAW44026.1"/>
    </source>
</evidence>
<dbReference type="GO" id="GO:0031293">
    <property type="term" value="P:membrane protein intracellular domain proteolysis"/>
    <property type="evidence" value="ECO:0000318"/>
    <property type="project" value="GO_Central"/>
</dbReference>
<dbReference type="eggNOG" id="KOG2921">
    <property type="taxonomic scope" value="Eukaryota"/>
</dbReference>
<accession>Q5KFB2</accession>
<organism evidence="9 10">
    <name type="scientific">Cryptococcus deneoformans (strain JEC21 / ATCC MYA-565)</name>
    <name type="common">Cryptococcus neoformans var. neoformans serotype D</name>
    <dbReference type="NCBI Taxonomy" id="214684"/>
    <lineage>
        <taxon>Eukaryota</taxon>
        <taxon>Fungi</taxon>
        <taxon>Dikarya</taxon>
        <taxon>Basidiomycota</taxon>
        <taxon>Agaricomycotina</taxon>
        <taxon>Tremellomycetes</taxon>
        <taxon>Tremellales</taxon>
        <taxon>Cryptococcaceae</taxon>
        <taxon>Cryptococcus</taxon>
        <taxon>Cryptococcus neoformans species complex</taxon>
    </lineage>
</organism>
<dbReference type="InterPro" id="IPR008915">
    <property type="entry name" value="Peptidase_M50"/>
</dbReference>
<dbReference type="VEuPathDB" id="FungiDB:CNF02350"/>
<evidence type="ECO:0000313" key="10">
    <source>
        <dbReference type="Proteomes" id="UP000002149"/>
    </source>
</evidence>
<dbReference type="RefSeq" id="XP_571333.1">
    <property type="nucleotide sequence ID" value="XM_571333.2"/>
</dbReference>
<evidence type="ECO:0000256" key="5">
    <source>
        <dbReference type="ARBA" id="ARBA00032658"/>
    </source>
</evidence>
<keyword evidence="2 6" id="KW-0812">Transmembrane</keyword>
<dbReference type="PANTHER" id="PTHR13325">
    <property type="entry name" value="PROTEASE M50 MEMBRANE-BOUND TRANSCRIPTION FACTOR SITE 2 PROTEASE"/>
    <property type="match status" value="1"/>
</dbReference>
<dbReference type="InterPro" id="IPR001193">
    <property type="entry name" value="MBTPS2"/>
</dbReference>
<dbReference type="GO" id="GO:1905897">
    <property type="term" value="P:regulation of response to endoplasmic reticulum stress"/>
    <property type="evidence" value="ECO:0000318"/>
    <property type="project" value="GO_Central"/>
</dbReference>
<dbReference type="InParanoid" id="Q5KFB2"/>
<dbReference type="Proteomes" id="UP000002149">
    <property type="component" value="Chromosome 6"/>
</dbReference>
<evidence type="ECO:0000256" key="1">
    <source>
        <dbReference type="ARBA" id="ARBA00004127"/>
    </source>
</evidence>
<feature type="chain" id="PRO_5004258189" description="Endopeptidase S2P" evidence="7">
    <location>
        <begin position="26"/>
        <end position="594"/>
    </location>
</feature>
<feature type="transmembrane region" description="Helical" evidence="6">
    <location>
        <begin position="258"/>
        <end position="277"/>
    </location>
</feature>
<dbReference type="OrthoDB" id="7694678at2759"/>
<evidence type="ECO:0000256" key="7">
    <source>
        <dbReference type="SAM" id="SignalP"/>
    </source>
</evidence>
<dbReference type="MEROPS" id="M50.008"/>
<keyword evidence="3 6" id="KW-1133">Transmembrane helix</keyword>
<feature type="domain" description="Peptidase M50" evidence="8">
    <location>
        <begin position="191"/>
        <end position="506"/>
    </location>
</feature>
<reference evidence="9 10" key="1">
    <citation type="journal article" date="2005" name="Science">
        <title>The genome of the basidiomycetous yeast and human pathogen Cryptococcus neoformans.</title>
        <authorList>
            <person name="Loftus B.J."/>
            <person name="Fung E."/>
            <person name="Roncaglia P."/>
            <person name="Rowley D."/>
            <person name="Amedeo P."/>
            <person name="Bruno D."/>
            <person name="Vamathevan J."/>
            <person name="Miranda M."/>
            <person name="Anderson I.J."/>
            <person name="Fraser J.A."/>
            <person name="Allen J.E."/>
            <person name="Bosdet I.E."/>
            <person name="Brent M.R."/>
            <person name="Chiu R."/>
            <person name="Doering T.L."/>
            <person name="Donlin M.J."/>
            <person name="D'Souza C.A."/>
            <person name="Fox D.S."/>
            <person name="Grinberg V."/>
            <person name="Fu J."/>
            <person name="Fukushima M."/>
            <person name="Haas B.J."/>
            <person name="Huang J.C."/>
            <person name="Janbon G."/>
            <person name="Jones S.J."/>
            <person name="Koo H.L."/>
            <person name="Krzywinski M.I."/>
            <person name="Kwon-Chung J.K."/>
            <person name="Lengeler K.B."/>
            <person name="Maiti R."/>
            <person name="Marra M.A."/>
            <person name="Marra R.E."/>
            <person name="Mathewson C.A."/>
            <person name="Mitchell T.G."/>
            <person name="Pertea M."/>
            <person name="Riggs F.R."/>
            <person name="Salzberg S.L."/>
            <person name="Schein J.E."/>
            <person name="Shvartsbeyn A."/>
            <person name="Shin H."/>
            <person name="Shumway M."/>
            <person name="Specht C.A."/>
            <person name="Suh B.B."/>
            <person name="Tenney A."/>
            <person name="Utterback T.R."/>
            <person name="Wickes B.L."/>
            <person name="Wortman J.R."/>
            <person name="Wye N.H."/>
            <person name="Kronstad J.W."/>
            <person name="Lodge J.K."/>
            <person name="Heitman J."/>
            <person name="Davis R.W."/>
            <person name="Fraser C.M."/>
            <person name="Hyman R.W."/>
        </authorList>
    </citation>
    <scope>NUCLEOTIDE SEQUENCE [LARGE SCALE GENOMIC DNA]</scope>
    <source>
        <strain evidence="10">JEC21 / ATCC MYA-565</strain>
    </source>
</reference>
<dbReference type="PANTHER" id="PTHR13325:SF3">
    <property type="entry name" value="MEMBRANE-BOUND TRANSCRIPTION FACTOR SITE-2 PROTEASE"/>
    <property type="match status" value="1"/>
</dbReference>
<evidence type="ECO:0000256" key="2">
    <source>
        <dbReference type="ARBA" id="ARBA00022692"/>
    </source>
</evidence>
<gene>
    <name evidence="9" type="ordered locus">CNF02350</name>
</gene>
<dbReference type="GO" id="GO:0004222">
    <property type="term" value="F:metalloendopeptidase activity"/>
    <property type="evidence" value="ECO:0000318"/>
    <property type="project" value="GO_Central"/>
</dbReference>
<feature type="transmembrane region" description="Helical" evidence="6">
    <location>
        <begin position="98"/>
        <end position="119"/>
    </location>
</feature>
<dbReference type="GO" id="GO:0005737">
    <property type="term" value="C:cytoplasm"/>
    <property type="evidence" value="ECO:0000318"/>
    <property type="project" value="GO_Central"/>
</dbReference>
<sequence>MLFSLLTVPTSILLFLAYILNEVTVTPIANFTVPLHRPTSTSTFNLLPAAPINGSWNVIWQPPSLLTLWTSALNGLPSSILTALKFKNIQRLKRFYDFSIGACLLGVAIGVGGAGWITYSVWMDVWRELEGHVRLSPDIEGEVVEGVGQEIVRRAFAPVIEVPTAIGGATGGGLRPLIPGLTVPWSHTPSLILALVVNQLIHELGHALSASLDDIRPSKLSFNLHYFLPSMTVEFPSVQSLTANGKMRIASSGPAHNLIIWFILWLLTFSGFGRIFWKTQSTGGVVVQDVDWTSPLARHLQADDIITHLNDIALSPTSSSPSPVDKWIWYLTSSIEDDPERGWCVTRSDFLALSPTPCDFKTQKGQGAIPFRSVNTRGYPQEPLERCIHPHPILDIPSKACPCPDENWLCIRPKATDILRIRVGGRKEKVVLWEGTREEVLRVVNVGVQVGRIWSAGMRTLGLIFRYTQIIASSLFLFNLLPLPSTDGSQLLEALTEWTPTGKPVKPLTAKSMQATLNTPESRELTEAEGYELASDEEAAIGLKADQSGNTGTRQKPKVAKWKKFLKITVQVYMVAVCVMWVIGWGMILLLQSS</sequence>
<feature type="signal peptide" evidence="7">
    <location>
        <begin position="1"/>
        <end position="25"/>
    </location>
</feature>
<evidence type="ECO:0000256" key="6">
    <source>
        <dbReference type="SAM" id="Phobius"/>
    </source>
</evidence>
<dbReference type="GO" id="GO:0012505">
    <property type="term" value="C:endomembrane system"/>
    <property type="evidence" value="ECO:0007669"/>
    <property type="project" value="UniProtKB-SubCell"/>
</dbReference>
<evidence type="ECO:0000256" key="3">
    <source>
        <dbReference type="ARBA" id="ARBA00022989"/>
    </source>
</evidence>
<dbReference type="GO" id="GO:0016020">
    <property type="term" value="C:membrane"/>
    <property type="evidence" value="ECO:0007669"/>
    <property type="project" value="InterPro"/>
</dbReference>
<dbReference type="AlphaFoldDB" id="Q5KFB2"/>
<dbReference type="OMA" id="PLWIWED"/>
<comment type="subcellular location">
    <subcellularLocation>
        <location evidence="1">Endomembrane system</location>
        <topology evidence="1">Multi-pass membrane protein</topology>
    </subcellularLocation>
</comment>
<dbReference type="EMBL" id="AE017346">
    <property type="protein sequence ID" value="AAW44026.1"/>
    <property type="molecule type" value="Genomic_DNA"/>
</dbReference>
<dbReference type="KEGG" id="cne:CNF02350"/>
<dbReference type="STRING" id="214684.Q5KFB2"/>
<feature type="transmembrane region" description="Helical" evidence="6">
    <location>
        <begin position="570"/>
        <end position="591"/>
    </location>
</feature>
<name>Q5KFB2_CRYD1</name>
<dbReference type="GeneID" id="3258110"/>
<evidence type="ECO:0000256" key="4">
    <source>
        <dbReference type="ARBA" id="ARBA00023136"/>
    </source>
</evidence>
<protein>
    <recommendedName>
        <fullName evidence="5">Endopeptidase S2P</fullName>
    </recommendedName>
</protein>